<evidence type="ECO:0000313" key="6">
    <source>
        <dbReference type="EMBL" id="BAQ46307.1"/>
    </source>
</evidence>
<dbReference type="InterPro" id="IPR000700">
    <property type="entry name" value="PAS-assoc_C"/>
</dbReference>
<dbReference type="SUPFAM" id="SSF55785">
    <property type="entry name" value="PYP-like sensor domain (PAS domain)"/>
    <property type="match status" value="1"/>
</dbReference>
<dbReference type="PROSITE" id="PS50887">
    <property type="entry name" value="GGDEF"/>
    <property type="match status" value="1"/>
</dbReference>
<evidence type="ECO:0000256" key="1">
    <source>
        <dbReference type="SAM" id="MobiDB-lite"/>
    </source>
</evidence>
<dbReference type="CDD" id="cd00130">
    <property type="entry name" value="PAS"/>
    <property type="match status" value="1"/>
</dbReference>
<feature type="transmembrane region" description="Helical" evidence="2">
    <location>
        <begin position="71"/>
        <end position="91"/>
    </location>
</feature>
<feature type="transmembrane region" description="Helical" evidence="2">
    <location>
        <begin position="112"/>
        <end position="133"/>
    </location>
</feature>
<dbReference type="PROSITE" id="PS50883">
    <property type="entry name" value="EAL"/>
    <property type="match status" value="1"/>
</dbReference>
<sequence>MSITETSPAAARSRPDRPVDDASGSGNHRLRHETRVAMLGETLQLANYSAVTQAAVAVALAYMFWDIAAHAYLLGLAGAVTLLCALTVAAARRYRGTFGAGASEHAVRRGFAVSKLLAFALGLSWASLPAVLLPGMDNAYRVILVAVCAGLVSDAYVVGPIFGVAFLLAAPVVAGLFVGLLGCEAPVGQYIAILLAVYAAFVFLSARRMCRLSCQRLWDRAVVQEQSETIGLLLKDFEEGASDWLWETDGTGRLHHSRRRFAGLLGRDREDLEAEDLNVLAVLREFAAEGAARGDVEAVIAAVKARLPFRDLTVSLRTAQGTRWWTLNGKPAFDRQGTFLGYRGVGSDVTASRAAQARIAFLAGHDALTGLPNRTSFQGALEDVCREAGGAERRSALFYLDLDGFKAVNDTCGHLVGDRLLKAVAARLLAVCGPHGVFRLGGDEFAVVVRDAERAGSEALASRIVAELRRPYRIDEALLEVGVSVGIATVPGDALDASSLLLRADLALYAAKADGKGCWRTFDPALEEKAQHHRQLDLDMREALAADAMELHYQPLVDLRSGRVAGFEALLRWNKPGHGWVSPGEVIPVAEATGFIVEIGRWALGRACADALAWNGLRVAVNISSIHVRMPGFHEEVAAVLRETGLRPDLLEIEITESVLLDHGAEVLENLNRLRAQGVRIALDDFGTGYSSLSYLTEFPFDKVKVDRSFVRDLQGRPEKVAVVEAIARMARALSMTVTVEGVETRQQLDVLRDKRCDVAQGFLYSPARPASEVAALVARIEGAGLPPREGDPPAARPVLPLARAS</sequence>
<dbReference type="SUPFAM" id="SSF141868">
    <property type="entry name" value="EAL domain-like"/>
    <property type="match status" value="1"/>
</dbReference>
<feature type="transmembrane region" description="Helical" evidence="2">
    <location>
        <begin position="164"/>
        <end position="181"/>
    </location>
</feature>
<feature type="domain" description="EAL" evidence="4">
    <location>
        <begin position="533"/>
        <end position="782"/>
    </location>
</feature>
<name>A0A0C6FH19_9HYPH</name>
<feature type="transmembrane region" description="Helical" evidence="2">
    <location>
        <begin position="45"/>
        <end position="65"/>
    </location>
</feature>
<feature type="domain" description="PAC" evidence="3">
    <location>
        <begin position="310"/>
        <end position="361"/>
    </location>
</feature>
<dbReference type="AlphaFoldDB" id="A0A0C6FH19"/>
<dbReference type="NCBIfam" id="TIGR00254">
    <property type="entry name" value="GGDEF"/>
    <property type="match status" value="1"/>
</dbReference>
<dbReference type="STRING" id="270351.Maq22A_c15805"/>
<dbReference type="EMBL" id="AP014704">
    <property type="protein sequence ID" value="BAQ46307.1"/>
    <property type="molecule type" value="Genomic_DNA"/>
</dbReference>
<dbReference type="InterPro" id="IPR035965">
    <property type="entry name" value="PAS-like_dom_sf"/>
</dbReference>
<dbReference type="InterPro" id="IPR001633">
    <property type="entry name" value="EAL_dom"/>
</dbReference>
<protein>
    <submittedName>
        <fullName evidence="6">Diguanylate cyclase/phosphodiesterase withPAS/PAC sensors</fullName>
    </submittedName>
</protein>
<evidence type="ECO:0000313" key="7">
    <source>
        <dbReference type="Proteomes" id="UP000061432"/>
    </source>
</evidence>
<dbReference type="Proteomes" id="UP000061432">
    <property type="component" value="Chromosome"/>
</dbReference>
<dbReference type="Pfam" id="PF00563">
    <property type="entry name" value="EAL"/>
    <property type="match status" value="1"/>
</dbReference>
<dbReference type="InterPro" id="IPR052155">
    <property type="entry name" value="Biofilm_reg_signaling"/>
</dbReference>
<dbReference type="Gene3D" id="3.30.450.20">
    <property type="entry name" value="PAS domain"/>
    <property type="match status" value="1"/>
</dbReference>
<dbReference type="PANTHER" id="PTHR44757">
    <property type="entry name" value="DIGUANYLATE CYCLASE DGCP"/>
    <property type="match status" value="1"/>
</dbReference>
<dbReference type="Gene3D" id="3.30.70.270">
    <property type="match status" value="1"/>
</dbReference>
<keyword evidence="2" id="KW-0472">Membrane</keyword>
<dbReference type="CDD" id="cd01949">
    <property type="entry name" value="GGDEF"/>
    <property type="match status" value="1"/>
</dbReference>
<keyword evidence="2" id="KW-1133">Transmembrane helix</keyword>
<dbReference type="InterPro" id="IPR043128">
    <property type="entry name" value="Rev_trsase/Diguanyl_cyclase"/>
</dbReference>
<reference evidence="7" key="2">
    <citation type="submission" date="2015-01" db="EMBL/GenBank/DDBJ databases">
        <title>Complete genome sequence of Methylobacterium aquaticum strain 22A.</title>
        <authorList>
            <person name="Tani A."/>
            <person name="Ogura Y."/>
            <person name="Hayashi T."/>
        </authorList>
    </citation>
    <scope>NUCLEOTIDE SEQUENCE [LARGE SCALE GENOMIC DNA]</scope>
    <source>
        <strain evidence="7">MA-22A</strain>
    </source>
</reference>
<evidence type="ECO:0000259" key="4">
    <source>
        <dbReference type="PROSITE" id="PS50883"/>
    </source>
</evidence>
<dbReference type="PATRIC" id="fig|270351.10.peg.3046"/>
<proteinExistence type="predicted"/>
<dbReference type="CDD" id="cd01948">
    <property type="entry name" value="EAL"/>
    <property type="match status" value="1"/>
</dbReference>
<dbReference type="SUPFAM" id="SSF55073">
    <property type="entry name" value="Nucleotide cyclase"/>
    <property type="match status" value="1"/>
</dbReference>
<dbReference type="InterPro" id="IPR000014">
    <property type="entry name" value="PAS"/>
</dbReference>
<feature type="region of interest" description="Disordered" evidence="1">
    <location>
        <begin position="1"/>
        <end position="27"/>
    </location>
</feature>
<gene>
    <name evidence="6" type="ORF">Maq22A_c15805</name>
</gene>
<feature type="transmembrane region" description="Helical" evidence="2">
    <location>
        <begin position="187"/>
        <end position="206"/>
    </location>
</feature>
<dbReference type="PROSITE" id="PS50113">
    <property type="entry name" value="PAC"/>
    <property type="match status" value="1"/>
</dbReference>
<dbReference type="Gene3D" id="3.20.20.450">
    <property type="entry name" value="EAL domain"/>
    <property type="match status" value="1"/>
</dbReference>
<dbReference type="SMART" id="SM00052">
    <property type="entry name" value="EAL"/>
    <property type="match status" value="1"/>
</dbReference>
<dbReference type="SMART" id="SM00267">
    <property type="entry name" value="GGDEF"/>
    <property type="match status" value="1"/>
</dbReference>
<evidence type="ECO:0000259" key="5">
    <source>
        <dbReference type="PROSITE" id="PS50887"/>
    </source>
</evidence>
<dbReference type="InterPro" id="IPR029787">
    <property type="entry name" value="Nucleotide_cyclase"/>
</dbReference>
<accession>A0A0C6FH19</accession>
<reference evidence="6 7" key="1">
    <citation type="journal article" date="2015" name="Genome Announc.">
        <title>Complete Genome Sequence of Methylobacterium aquaticum Strain 22A, Isolated from Racomitrium japonicum Moss.</title>
        <authorList>
            <person name="Tani A."/>
            <person name="Ogura Y."/>
            <person name="Hayashi T."/>
            <person name="Kimbara K."/>
        </authorList>
    </citation>
    <scope>NUCLEOTIDE SEQUENCE [LARGE SCALE GENOMIC DNA]</scope>
    <source>
        <strain evidence="6 7">MA-22A</strain>
    </source>
</reference>
<keyword evidence="2" id="KW-0812">Transmembrane</keyword>
<feature type="compositionally biased region" description="Low complexity" evidence="1">
    <location>
        <begin position="793"/>
        <end position="806"/>
    </location>
</feature>
<evidence type="ECO:0000256" key="2">
    <source>
        <dbReference type="SAM" id="Phobius"/>
    </source>
</evidence>
<dbReference type="RefSeq" id="WP_244533300.1">
    <property type="nucleotide sequence ID" value="NZ_AP014704.1"/>
</dbReference>
<dbReference type="InterPro" id="IPR035919">
    <property type="entry name" value="EAL_sf"/>
</dbReference>
<dbReference type="Pfam" id="PF00990">
    <property type="entry name" value="GGDEF"/>
    <property type="match status" value="1"/>
</dbReference>
<dbReference type="KEGG" id="maqu:Maq22A_c15805"/>
<dbReference type="InterPro" id="IPR000160">
    <property type="entry name" value="GGDEF_dom"/>
</dbReference>
<feature type="region of interest" description="Disordered" evidence="1">
    <location>
        <begin position="786"/>
        <end position="806"/>
    </location>
</feature>
<feature type="domain" description="GGDEF" evidence="5">
    <location>
        <begin position="393"/>
        <end position="524"/>
    </location>
</feature>
<dbReference type="PANTHER" id="PTHR44757:SF2">
    <property type="entry name" value="BIOFILM ARCHITECTURE MAINTENANCE PROTEIN MBAA"/>
    <property type="match status" value="1"/>
</dbReference>
<organism evidence="6 7">
    <name type="scientific">Methylobacterium aquaticum</name>
    <dbReference type="NCBI Taxonomy" id="270351"/>
    <lineage>
        <taxon>Bacteria</taxon>
        <taxon>Pseudomonadati</taxon>
        <taxon>Pseudomonadota</taxon>
        <taxon>Alphaproteobacteria</taxon>
        <taxon>Hyphomicrobiales</taxon>
        <taxon>Methylobacteriaceae</taxon>
        <taxon>Methylobacterium</taxon>
    </lineage>
</organism>
<evidence type="ECO:0000259" key="3">
    <source>
        <dbReference type="PROSITE" id="PS50113"/>
    </source>
</evidence>